<dbReference type="SMART" id="SM00479">
    <property type="entry name" value="EXOIII"/>
    <property type="match status" value="1"/>
</dbReference>
<dbReference type="Proteomes" id="UP001500730">
    <property type="component" value="Unassembled WGS sequence"/>
</dbReference>
<feature type="domain" description="Exonuclease" evidence="4">
    <location>
        <begin position="18"/>
        <end position="199"/>
    </location>
</feature>
<dbReference type="EMBL" id="BAAARE010000014">
    <property type="protein sequence ID" value="GAA2491431.1"/>
    <property type="molecule type" value="Genomic_DNA"/>
</dbReference>
<dbReference type="PANTHER" id="PTHR30231">
    <property type="entry name" value="DNA POLYMERASE III SUBUNIT EPSILON"/>
    <property type="match status" value="1"/>
</dbReference>
<gene>
    <name evidence="5" type="ORF">GCM10009858_31830</name>
</gene>
<dbReference type="RefSeq" id="WP_344255992.1">
    <property type="nucleotide sequence ID" value="NZ_BAAARE010000014.1"/>
</dbReference>
<sequence>MSLSDAQYELFEHLTERPFLVLDLEYCRHEQTDRIVSAAITPVVRGKRATEGEVYVEMNPGVPIDAATAAIHGFTDEKVKGKRRFPFYAPRLLAALNVPDAILVTHTSVDARVLGEELRRAEEAAGSAIKFGDLPDLPLLDTSTLPRLVQHPVAAGRSVVSLKALCEGLNIPLTDHHNARADTRATADALVKLLRHTATAATFGSIDAILTAGRAGSAQAPAGALYVRHSRRAPALPAQHLQEHAVEPLTHAGSAEERAGWMSRARECVRLRCDLLREEAELAASNNGAELLEPLSQLIDDATEHGQAGVLAGALRALIRGSGPLATQQVTSHALERGRVTFWWRAFRTKLHAAPRCSVSRGQACPDCWDLVGCPRDLLYQTTTEEVVFSDGPGTLTAEVVRNRFLKTGKLVPDWSVPHPLEASYVVELICRWAEARGTGTAPYIDLARSRGVELREPRLALRVLNEELPVRGFERTARLAEKALEHRNTDPAYLEIEAWLAMNGAAAEADRRASVPREIVRPRLARPEGRVPVNPYKPF</sequence>
<dbReference type="CDD" id="cd06127">
    <property type="entry name" value="DEDDh"/>
    <property type="match status" value="1"/>
</dbReference>
<evidence type="ECO:0000256" key="3">
    <source>
        <dbReference type="ARBA" id="ARBA00022839"/>
    </source>
</evidence>
<dbReference type="PANTHER" id="PTHR30231:SF4">
    <property type="entry name" value="PROTEIN NEN2"/>
    <property type="match status" value="1"/>
</dbReference>
<evidence type="ECO:0000259" key="4">
    <source>
        <dbReference type="SMART" id="SM00479"/>
    </source>
</evidence>
<evidence type="ECO:0000256" key="1">
    <source>
        <dbReference type="ARBA" id="ARBA00022722"/>
    </source>
</evidence>
<dbReference type="InterPro" id="IPR036397">
    <property type="entry name" value="RNaseH_sf"/>
</dbReference>
<evidence type="ECO:0000313" key="6">
    <source>
        <dbReference type="Proteomes" id="UP001500730"/>
    </source>
</evidence>
<name>A0ABP5ZA46_9MICO</name>
<protein>
    <recommendedName>
        <fullName evidence="4">Exonuclease domain-containing protein</fullName>
    </recommendedName>
</protein>
<evidence type="ECO:0000313" key="5">
    <source>
        <dbReference type="EMBL" id="GAA2491431.1"/>
    </source>
</evidence>
<keyword evidence="6" id="KW-1185">Reference proteome</keyword>
<keyword evidence="2" id="KW-0378">Hydrolase</keyword>
<organism evidence="5 6">
    <name type="scientific">Terrabacter carboxydivorans</name>
    <dbReference type="NCBI Taxonomy" id="619730"/>
    <lineage>
        <taxon>Bacteria</taxon>
        <taxon>Bacillati</taxon>
        <taxon>Actinomycetota</taxon>
        <taxon>Actinomycetes</taxon>
        <taxon>Micrococcales</taxon>
        <taxon>Intrasporangiaceae</taxon>
        <taxon>Terrabacter</taxon>
    </lineage>
</organism>
<comment type="caution">
    <text evidence="5">The sequence shown here is derived from an EMBL/GenBank/DDBJ whole genome shotgun (WGS) entry which is preliminary data.</text>
</comment>
<keyword evidence="1" id="KW-0540">Nuclease</keyword>
<dbReference type="SUPFAM" id="SSF53098">
    <property type="entry name" value="Ribonuclease H-like"/>
    <property type="match status" value="1"/>
</dbReference>
<proteinExistence type="predicted"/>
<reference evidence="6" key="1">
    <citation type="journal article" date="2019" name="Int. J. Syst. Evol. Microbiol.">
        <title>The Global Catalogue of Microorganisms (GCM) 10K type strain sequencing project: providing services to taxonomists for standard genome sequencing and annotation.</title>
        <authorList>
            <consortium name="The Broad Institute Genomics Platform"/>
            <consortium name="The Broad Institute Genome Sequencing Center for Infectious Disease"/>
            <person name="Wu L."/>
            <person name="Ma J."/>
        </authorList>
    </citation>
    <scope>NUCLEOTIDE SEQUENCE [LARGE SCALE GENOMIC DNA]</scope>
    <source>
        <strain evidence="6">JCM 16259</strain>
    </source>
</reference>
<dbReference type="InterPro" id="IPR013520">
    <property type="entry name" value="Ribonucl_H"/>
</dbReference>
<accession>A0ABP5ZA46</accession>
<keyword evidence="3" id="KW-0269">Exonuclease</keyword>
<dbReference type="Pfam" id="PF00929">
    <property type="entry name" value="RNase_T"/>
    <property type="match status" value="1"/>
</dbReference>
<dbReference type="InterPro" id="IPR012337">
    <property type="entry name" value="RNaseH-like_sf"/>
</dbReference>
<dbReference type="Gene3D" id="3.30.420.10">
    <property type="entry name" value="Ribonuclease H-like superfamily/Ribonuclease H"/>
    <property type="match status" value="1"/>
</dbReference>
<evidence type="ECO:0000256" key="2">
    <source>
        <dbReference type="ARBA" id="ARBA00022801"/>
    </source>
</evidence>